<dbReference type="InterPro" id="IPR046368">
    <property type="entry name" value="Tag1"/>
</dbReference>
<dbReference type="Pfam" id="PF12505">
    <property type="entry name" value="DUF3712"/>
    <property type="match status" value="1"/>
</dbReference>
<evidence type="ECO:0000313" key="5">
    <source>
        <dbReference type="Proteomes" id="UP000290189"/>
    </source>
</evidence>
<keyword evidence="4" id="KW-1185">Reference proteome</keyword>
<dbReference type="Proteomes" id="UP000290189">
    <property type="component" value="Unassembled WGS sequence"/>
</dbReference>
<dbReference type="STRING" id="37360.A0A0G4J3L3"/>
<dbReference type="Proteomes" id="UP000039324">
    <property type="component" value="Unassembled WGS sequence"/>
</dbReference>
<dbReference type="OrthoDB" id="10039566at2759"/>
<dbReference type="EMBL" id="CDSF01000122">
    <property type="protein sequence ID" value="CEP01979.1"/>
    <property type="molecule type" value="Genomic_DNA"/>
</dbReference>
<dbReference type="PANTHER" id="PTHR35895:SF1">
    <property type="entry name" value="LIPID-BINDING SERUM GLYCOPROTEIN C-TERMINAL DOMAIN-CONTAINING PROTEIN"/>
    <property type="match status" value="1"/>
</dbReference>
<accession>A0A0G4J3L3</accession>
<keyword evidence="1" id="KW-0812">Transmembrane</keyword>
<dbReference type="AlphaFoldDB" id="A0A0G4J3L3"/>
<evidence type="ECO:0000313" key="4">
    <source>
        <dbReference type="Proteomes" id="UP000039324"/>
    </source>
</evidence>
<dbReference type="GO" id="GO:0016020">
    <property type="term" value="C:membrane"/>
    <property type="evidence" value="ECO:0007669"/>
    <property type="project" value="TreeGrafter"/>
</dbReference>
<keyword evidence="1" id="KW-1133">Transmembrane helix</keyword>
<dbReference type="InterPro" id="IPR022185">
    <property type="entry name" value="DUF3712"/>
</dbReference>
<protein>
    <submittedName>
        <fullName evidence="2">Uncharacterized protein</fullName>
    </submittedName>
</protein>
<reference evidence="2 4" key="1">
    <citation type="submission" date="2015-02" db="EMBL/GenBank/DDBJ databases">
        <authorList>
            <person name="Chooi Y.-H."/>
        </authorList>
    </citation>
    <scope>NUCLEOTIDE SEQUENCE [LARGE SCALE GENOMIC DNA]</scope>
    <source>
        <strain evidence="2">E3</strain>
    </source>
</reference>
<evidence type="ECO:0000256" key="1">
    <source>
        <dbReference type="SAM" id="Phobius"/>
    </source>
</evidence>
<name>A0A0G4J3L3_PLABS</name>
<dbReference type="EMBL" id="OVEO01000010">
    <property type="protein sequence ID" value="SPQ98837.1"/>
    <property type="molecule type" value="Genomic_DNA"/>
</dbReference>
<gene>
    <name evidence="2" type="ORF">PBRA_002244</name>
    <name evidence="3" type="ORF">PLBR_LOCUS6052</name>
</gene>
<sequence>MGADTSVRTLATVASVTSVQPGRAARVRVTVPRCQKWLQQVGDARGGDPRATLTFHRLHSVDGSSEMATSAGRATATTPLLGTAARDDRRRYCGGRLSRGACVGLAATVSVTLGLMFGSLLGLFVVAPHVVKARASSATIDFKSIAMSNPNKSSVDVHVDFSIDTHSVFSAFVAATDIDVLVGGKTLGTFSLPASKLQSSSPTVMHLASTLVVDPSGPFFSFAQSLLTEEHVEWTLRSHLKLTPSVPIVGNLSDVEVDLEKVVKLRGFSGLHPVVSSFTFANSSTATDVIADVVVTIDNPTVFTFDPIGELSLDVKAGKSMVGNASTPVWSLFPGKNVGMRVKAHVFGTDENHEVLQAIVGELVHGRDIELSASSVTTSLSLYNPALANTTMNLTLPGSGEPIGIIQNISTNELTTWAVDDEHAALAGQLDMRLTDALLGPLCHVSLVSVLDATLEVWSVTASSPEDPVLVGTLHVPWAPASPGSDPFSFRLQLLNASTTLPDGAAPFRDFFMLVASVSGPIGHVKVAGNARASVITPIGKFTVRDINFDVPVVIRGADGFPSDTDSWRIFDGADGSLGIIASLTVTNPSNCALRLGDSELSIADGIDDEERYGVMPLSDFTISTGINTYSNVSGTLNVSSAAQKDQVSSLLSSVVAGSQDASATFQVVKFATGSKAAWANDIFKELAFIVSPPIDGHASPIRSMRFGKQAPTFTFVHGESTNASAKLSGVHVVVELHVPKWVEADLQISGIQSLTFTVNDKKVDVVKKDCQASHVGSRYDIDVNLSEVNFDMSLSPSEVFASERVTVKSSISSPSFTSRRGLTISLPDSSTASSLVVAGLSHLEDSQSTCIVGDSGRISSDGSLFFKSEVLLPTSRSRDHPAIYEFGEMQLALTSGAKLVFDNLRFGQSETQTAWITLTPKQLVSVIGHKGVIDRTGHDGFVPLTVSVTAPRFASFLSSVEGKLSDLQNYRNATHVPISISVCNPLSNVNLDLRIVGDGGISLNGIHLLTWSGSFLASASGTNCLVVHIDDTNVASRDESTWTSLLNSLKSGPARVALRGTFNTIFKDKQADRHVAIPIVLTHTATNLAAH</sequence>
<keyword evidence="3" id="KW-0496">Mitochondrion</keyword>
<feature type="transmembrane region" description="Helical" evidence="1">
    <location>
        <begin position="100"/>
        <end position="127"/>
    </location>
</feature>
<keyword evidence="1" id="KW-0472">Membrane</keyword>
<dbReference type="PANTHER" id="PTHR35895">
    <property type="entry name" value="CHROMOSOME 16, WHOLE GENOME SHOTGUN SEQUENCE"/>
    <property type="match status" value="1"/>
</dbReference>
<geneLocation type="mitochondrion" evidence="3"/>
<organism evidence="2 4">
    <name type="scientific">Plasmodiophora brassicae</name>
    <name type="common">Clubroot disease agent</name>
    <dbReference type="NCBI Taxonomy" id="37360"/>
    <lineage>
        <taxon>Eukaryota</taxon>
        <taxon>Sar</taxon>
        <taxon>Rhizaria</taxon>
        <taxon>Endomyxa</taxon>
        <taxon>Phytomyxea</taxon>
        <taxon>Plasmodiophorida</taxon>
        <taxon>Plasmodiophoridae</taxon>
        <taxon>Plasmodiophora</taxon>
    </lineage>
</organism>
<proteinExistence type="predicted"/>
<reference evidence="3 5" key="2">
    <citation type="submission" date="2018-03" db="EMBL/GenBank/DDBJ databases">
        <authorList>
            <person name="Fogelqvist J."/>
        </authorList>
    </citation>
    <scope>NUCLEOTIDE SEQUENCE [LARGE SCALE GENOMIC DNA]</scope>
</reference>
<evidence type="ECO:0000313" key="2">
    <source>
        <dbReference type="EMBL" id="CEP01979.1"/>
    </source>
</evidence>
<evidence type="ECO:0000313" key="3">
    <source>
        <dbReference type="EMBL" id="SPQ98837.1"/>
    </source>
</evidence>